<dbReference type="InterPro" id="IPR013328">
    <property type="entry name" value="6PGD_dom2"/>
</dbReference>
<dbReference type="GO" id="GO:0005759">
    <property type="term" value="C:mitochondrial matrix"/>
    <property type="evidence" value="ECO:0007669"/>
    <property type="project" value="UniProtKB-SubCell"/>
</dbReference>
<comment type="subcellular location">
    <subcellularLocation>
        <location evidence="1">Mitochondrion matrix</location>
    </subcellularLocation>
</comment>
<dbReference type="SUPFAM" id="SSF48179">
    <property type="entry name" value="6-phosphogluconate dehydrogenase C-terminal domain-like"/>
    <property type="match status" value="1"/>
</dbReference>
<name>A0A1Q9CFN6_SYMMI</name>
<dbReference type="Gene3D" id="3.40.50.720">
    <property type="entry name" value="NAD(P)-binding Rossmann-like Domain"/>
    <property type="match status" value="1"/>
</dbReference>
<dbReference type="InterPro" id="IPR036291">
    <property type="entry name" value="NAD(P)-bd_dom_sf"/>
</dbReference>
<keyword evidence="4" id="KW-0496">Mitochondrion</keyword>
<keyword evidence="2" id="KW-0560">Oxidoreductase</keyword>
<comment type="caution">
    <text evidence="8">The sequence shown here is derived from an EMBL/GenBank/DDBJ whole genome shotgun (WGS) entry which is preliminary data.</text>
</comment>
<feature type="domain" description="3-hydroxyacyl-CoA dehydrogenase NAD binding" evidence="7">
    <location>
        <begin position="162"/>
        <end position="355"/>
    </location>
</feature>
<accession>A0A1Q9CFN6</accession>
<evidence type="ECO:0000256" key="5">
    <source>
        <dbReference type="ARBA" id="ARBA00049556"/>
    </source>
</evidence>
<evidence type="ECO:0000256" key="2">
    <source>
        <dbReference type="ARBA" id="ARBA00023002"/>
    </source>
</evidence>
<evidence type="ECO:0000256" key="1">
    <source>
        <dbReference type="ARBA" id="ARBA00004305"/>
    </source>
</evidence>
<organism evidence="8 9">
    <name type="scientific">Symbiodinium microadriaticum</name>
    <name type="common">Dinoflagellate</name>
    <name type="synonym">Zooxanthella microadriatica</name>
    <dbReference type="NCBI Taxonomy" id="2951"/>
    <lineage>
        <taxon>Eukaryota</taxon>
        <taxon>Sar</taxon>
        <taxon>Alveolata</taxon>
        <taxon>Dinophyceae</taxon>
        <taxon>Suessiales</taxon>
        <taxon>Symbiodiniaceae</taxon>
        <taxon>Symbiodinium</taxon>
    </lineage>
</organism>
<dbReference type="GO" id="GO:0006635">
    <property type="term" value="P:fatty acid beta-oxidation"/>
    <property type="evidence" value="ECO:0007669"/>
    <property type="project" value="TreeGrafter"/>
</dbReference>
<dbReference type="InterPro" id="IPR006108">
    <property type="entry name" value="3HC_DH_C"/>
</dbReference>
<dbReference type="SUPFAM" id="SSF51735">
    <property type="entry name" value="NAD(P)-binding Rossmann-fold domains"/>
    <property type="match status" value="1"/>
</dbReference>
<dbReference type="GO" id="GO:0070403">
    <property type="term" value="F:NAD+ binding"/>
    <property type="evidence" value="ECO:0007669"/>
    <property type="project" value="InterPro"/>
</dbReference>
<dbReference type="Gene3D" id="1.10.1040.10">
    <property type="entry name" value="N-(1-d-carboxylethyl)-l-norvaline Dehydrogenase, domain 2"/>
    <property type="match status" value="1"/>
</dbReference>
<evidence type="ECO:0000259" key="6">
    <source>
        <dbReference type="Pfam" id="PF00725"/>
    </source>
</evidence>
<dbReference type="NCBIfam" id="NF006143">
    <property type="entry name" value="PRK08293.1"/>
    <property type="match status" value="1"/>
</dbReference>
<evidence type="ECO:0000313" key="9">
    <source>
        <dbReference type="Proteomes" id="UP000186817"/>
    </source>
</evidence>
<keyword evidence="3" id="KW-0520">NAD</keyword>
<dbReference type="OMA" id="GIWDANI"/>
<evidence type="ECO:0000259" key="7">
    <source>
        <dbReference type="Pfam" id="PF02737"/>
    </source>
</evidence>
<dbReference type="Proteomes" id="UP000186817">
    <property type="component" value="Unassembled WGS sequence"/>
</dbReference>
<dbReference type="Pfam" id="PF02737">
    <property type="entry name" value="3HCDH_N"/>
    <property type="match status" value="1"/>
</dbReference>
<evidence type="ECO:0000256" key="4">
    <source>
        <dbReference type="ARBA" id="ARBA00023128"/>
    </source>
</evidence>
<dbReference type="AlphaFoldDB" id="A0A1Q9CFN6"/>
<dbReference type="PANTHER" id="PTHR43561:SF3">
    <property type="entry name" value="HYDROXYACYL-COENZYME A DEHYDROGENASE, MITOCHONDRIAL"/>
    <property type="match status" value="1"/>
</dbReference>
<dbReference type="InterPro" id="IPR052242">
    <property type="entry name" value="Mito_3-hydroxyacyl-CoA_DH"/>
</dbReference>
<dbReference type="GO" id="GO:0003857">
    <property type="term" value="F:(3S)-3-hydroxyacyl-CoA dehydrogenase (NAD+) activity"/>
    <property type="evidence" value="ECO:0007669"/>
    <property type="project" value="UniProtKB-EC"/>
</dbReference>
<gene>
    <name evidence="8" type="primary">Hadh</name>
    <name evidence="8" type="ORF">AK812_SmicGene37732</name>
</gene>
<sequence>MSPMSPGPKLSPSPDKALSGRIPHVVTVYSESGTTYVKATMPADIDQAQLKEEAASVGTSKVPLPGATAWNWNRYRSVAWLGGKRPAEGENSAEKKPRTETDPVTLGRMLIQGVVRVLQNRVKANKGVPGSIVAIALKTATSVDLKLAARRMSTGAGMPIRKVTVVGAGTLGSQVAFQTAISGFDVAVLDTQAESLSRCRAAHEAFAQQYLTREGPKQARAWQGLASHSTAKEVAKAALDRLVYTTDAAEAMDGSDLVSENVPEIVEVKAATYNALSAHASPETIFTSNSSTLLPSQFAEATGRPARFCALHFANGIWDANIGEVMAHPGTKPEVFERVVQFAKEIGMVPLRCHKEQSGYIINTLLVPWLNAAQTLVTKGVCTTEDVDRAWAICFGIVNSDKGPLGIMDMIGQGTAHNVLKYWGANLPDAQMAANADYIKKELLDKGKLGLCGGDPDKDKATGYYNYPNPAWKNRDFLNGTE</sequence>
<keyword evidence="9" id="KW-1185">Reference proteome</keyword>
<dbReference type="PANTHER" id="PTHR43561">
    <property type="match status" value="1"/>
</dbReference>
<dbReference type="InterPro" id="IPR008927">
    <property type="entry name" value="6-PGluconate_DH-like_C_sf"/>
</dbReference>
<feature type="domain" description="3-hydroxyacyl-CoA dehydrogenase C-terminal" evidence="6">
    <location>
        <begin position="359"/>
        <end position="451"/>
    </location>
</feature>
<protein>
    <submittedName>
        <fullName evidence="8">Hydroxyacyl-coenzyme A dehydrogenase, mitochondrial</fullName>
    </submittedName>
</protein>
<proteinExistence type="predicted"/>
<comment type="catalytic activity">
    <reaction evidence="5">
        <text>a (3S)-3-hydroxyacyl-CoA + NAD(+) = a 3-oxoacyl-CoA + NADH + H(+)</text>
        <dbReference type="Rhea" id="RHEA:22432"/>
        <dbReference type="ChEBI" id="CHEBI:15378"/>
        <dbReference type="ChEBI" id="CHEBI:57318"/>
        <dbReference type="ChEBI" id="CHEBI:57540"/>
        <dbReference type="ChEBI" id="CHEBI:57945"/>
        <dbReference type="ChEBI" id="CHEBI:90726"/>
        <dbReference type="EC" id="1.1.1.35"/>
    </reaction>
</comment>
<dbReference type="Pfam" id="PF00725">
    <property type="entry name" value="3HCDH"/>
    <property type="match status" value="1"/>
</dbReference>
<dbReference type="OrthoDB" id="5958943at2759"/>
<dbReference type="InterPro" id="IPR006176">
    <property type="entry name" value="3-OHacyl-CoA_DH_NAD-bd"/>
</dbReference>
<evidence type="ECO:0000313" key="8">
    <source>
        <dbReference type="EMBL" id="OLP81696.1"/>
    </source>
</evidence>
<evidence type="ECO:0000256" key="3">
    <source>
        <dbReference type="ARBA" id="ARBA00023027"/>
    </source>
</evidence>
<reference evidence="8 9" key="1">
    <citation type="submission" date="2016-02" db="EMBL/GenBank/DDBJ databases">
        <title>Genome analysis of coral dinoflagellate symbionts highlights evolutionary adaptations to a symbiotic lifestyle.</title>
        <authorList>
            <person name="Aranda M."/>
            <person name="Li Y."/>
            <person name="Liew Y.J."/>
            <person name="Baumgarten S."/>
            <person name="Simakov O."/>
            <person name="Wilson M."/>
            <person name="Piel J."/>
            <person name="Ashoor H."/>
            <person name="Bougouffa S."/>
            <person name="Bajic V.B."/>
            <person name="Ryu T."/>
            <person name="Ravasi T."/>
            <person name="Bayer T."/>
            <person name="Micklem G."/>
            <person name="Kim H."/>
            <person name="Bhak J."/>
            <person name="Lajeunesse T.C."/>
            <person name="Voolstra C.R."/>
        </authorList>
    </citation>
    <scope>NUCLEOTIDE SEQUENCE [LARGE SCALE GENOMIC DNA]</scope>
    <source>
        <strain evidence="8 9">CCMP2467</strain>
    </source>
</reference>
<dbReference type="EMBL" id="LSRX01001257">
    <property type="protein sequence ID" value="OLP81696.1"/>
    <property type="molecule type" value="Genomic_DNA"/>
</dbReference>